<evidence type="ECO:0000313" key="1">
    <source>
        <dbReference type="EMBL" id="MBA0698912.1"/>
    </source>
</evidence>
<comment type="caution">
    <text evidence="1">The sequence shown here is derived from an EMBL/GenBank/DDBJ whole genome shotgun (WGS) entry which is preliminary data.</text>
</comment>
<accession>A0A7J8YHU1</accession>
<protein>
    <submittedName>
        <fullName evidence="1">Uncharacterized protein</fullName>
    </submittedName>
</protein>
<name>A0A7J8YHU1_GOSAI</name>
<keyword evidence="2" id="KW-1185">Reference proteome</keyword>
<dbReference type="EMBL" id="JABFAA010000013">
    <property type="protein sequence ID" value="MBA0698912.1"/>
    <property type="molecule type" value="Genomic_DNA"/>
</dbReference>
<dbReference type="AlphaFoldDB" id="A0A7J8YHU1"/>
<organism evidence="1 2">
    <name type="scientific">Gossypium aridum</name>
    <name type="common">American cotton</name>
    <name type="synonym">Erioxylum aridum</name>
    <dbReference type="NCBI Taxonomy" id="34290"/>
    <lineage>
        <taxon>Eukaryota</taxon>
        <taxon>Viridiplantae</taxon>
        <taxon>Streptophyta</taxon>
        <taxon>Embryophyta</taxon>
        <taxon>Tracheophyta</taxon>
        <taxon>Spermatophyta</taxon>
        <taxon>Magnoliopsida</taxon>
        <taxon>eudicotyledons</taxon>
        <taxon>Gunneridae</taxon>
        <taxon>Pentapetalae</taxon>
        <taxon>rosids</taxon>
        <taxon>malvids</taxon>
        <taxon>Malvales</taxon>
        <taxon>Malvaceae</taxon>
        <taxon>Malvoideae</taxon>
        <taxon>Gossypium</taxon>
    </lineage>
</organism>
<dbReference type="Proteomes" id="UP000593577">
    <property type="component" value="Unassembled WGS sequence"/>
</dbReference>
<sequence>MSCFPLFKSFMHLYRTMSFERLKAVCGIWYLYGGNNCK</sequence>
<evidence type="ECO:0000313" key="2">
    <source>
        <dbReference type="Proteomes" id="UP000593577"/>
    </source>
</evidence>
<proteinExistence type="predicted"/>
<gene>
    <name evidence="1" type="ORF">Goari_000591</name>
</gene>
<reference evidence="1 2" key="1">
    <citation type="journal article" date="2019" name="Genome Biol. Evol.">
        <title>Insights into the evolution of the New World diploid cottons (Gossypium, subgenus Houzingenia) based on genome sequencing.</title>
        <authorList>
            <person name="Grover C.E."/>
            <person name="Arick M.A. 2nd"/>
            <person name="Thrash A."/>
            <person name="Conover J.L."/>
            <person name="Sanders W.S."/>
            <person name="Peterson D.G."/>
            <person name="Frelichowski J.E."/>
            <person name="Scheffler J.A."/>
            <person name="Scheffler B.E."/>
            <person name="Wendel J.F."/>
        </authorList>
    </citation>
    <scope>NUCLEOTIDE SEQUENCE [LARGE SCALE GENOMIC DNA]</scope>
    <source>
        <strain evidence="1">185</strain>
        <tissue evidence="1">Leaf</tissue>
    </source>
</reference>